<dbReference type="OrthoDB" id="6146868at2"/>
<dbReference type="InterPro" id="IPR036388">
    <property type="entry name" value="WH-like_DNA-bd_sf"/>
</dbReference>
<dbReference type="EMBL" id="CP006569">
    <property type="protein sequence ID" value="AHF77597.1"/>
    <property type="molecule type" value="Genomic_DNA"/>
</dbReference>
<evidence type="ECO:0000313" key="4">
    <source>
        <dbReference type="Proteomes" id="UP000019028"/>
    </source>
</evidence>
<feature type="domain" description="HTH luxR-type" evidence="2">
    <location>
        <begin position="158"/>
        <end position="215"/>
    </location>
</feature>
<dbReference type="RefSeq" id="WP_025422745.1">
    <property type="nucleotide sequence ID" value="NZ_CP006569.1"/>
</dbReference>
<organism evidence="3 4">
    <name type="scientific">Sodalis praecaptivus</name>
    <dbReference type="NCBI Taxonomy" id="1239307"/>
    <lineage>
        <taxon>Bacteria</taxon>
        <taxon>Pseudomonadati</taxon>
        <taxon>Pseudomonadota</taxon>
        <taxon>Gammaproteobacteria</taxon>
        <taxon>Enterobacterales</taxon>
        <taxon>Bruguierivoracaceae</taxon>
        <taxon>Sodalis</taxon>
    </lineage>
</organism>
<dbReference type="InterPro" id="IPR016032">
    <property type="entry name" value="Sig_transdc_resp-reg_C-effctor"/>
</dbReference>
<keyword evidence="1" id="KW-0238">DNA-binding</keyword>
<gene>
    <name evidence="3" type="ORF">Sant_2565</name>
</gene>
<dbReference type="InterPro" id="IPR000792">
    <property type="entry name" value="Tscrpt_reg_LuxR_C"/>
</dbReference>
<dbReference type="SUPFAM" id="SSF46894">
    <property type="entry name" value="C-terminal effector domain of the bipartite response regulators"/>
    <property type="match status" value="1"/>
</dbReference>
<dbReference type="AlphaFoldDB" id="W0HYK8"/>
<evidence type="ECO:0000259" key="2">
    <source>
        <dbReference type="SMART" id="SM00421"/>
    </source>
</evidence>
<dbReference type="KEGG" id="sod:Sant_2565"/>
<keyword evidence="4" id="KW-1185">Reference proteome</keyword>
<protein>
    <submittedName>
        <fullName evidence="3">Putative transcriptional regulator, PAS and GerEdomains</fullName>
    </submittedName>
</protein>
<evidence type="ECO:0000256" key="1">
    <source>
        <dbReference type="ARBA" id="ARBA00023125"/>
    </source>
</evidence>
<dbReference type="InterPro" id="IPR013656">
    <property type="entry name" value="PAS_4"/>
</dbReference>
<evidence type="ECO:0000313" key="3">
    <source>
        <dbReference type="EMBL" id="AHF77597.1"/>
    </source>
</evidence>
<dbReference type="HOGENOM" id="CLU_075576_1_0_6"/>
<accession>W0HYK8</accession>
<dbReference type="Gene3D" id="3.30.450.20">
    <property type="entry name" value="PAS domain"/>
    <property type="match status" value="1"/>
</dbReference>
<dbReference type="Proteomes" id="UP000019028">
    <property type="component" value="Chromosome"/>
</dbReference>
<name>W0HYK8_9GAMM</name>
<dbReference type="Gene3D" id="1.10.10.10">
    <property type="entry name" value="Winged helix-like DNA-binding domain superfamily/Winged helix DNA-binding domain"/>
    <property type="match status" value="1"/>
</dbReference>
<proteinExistence type="predicted"/>
<dbReference type="SMART" id="SM00421">
    <property type="entry name" value="HTH_LUXR"/>
    <property type="match status" value="1"/>
</dbReference>
<dbReference type="GO" id="GO:0006355">
    <property type="term" value="P:regulation of DNA-templated transcription"/>
    <property type="evidence" value="ECO:0007669"/>
    <property type="project" value="InterPro"/>
</dbReference>
<dbReference type="InterPro" id="IPR035965">
    <property type="entry name" value="PAS-like_dom_sf"/>
</dbReference>
<sequence length="237" mass="27207">MDCSNPSSDTILNIDSLGKIPLIAIMEHASIPWAIKDTESRIVYMNNAAVECLNLPVGFDFEGRKDEELPHPCSEFAEEIQAQDRKAEASREGTETIITSYFGREGHMAPFYTPKFPLYDNEGNVIGTMLYQKKFEFIHLCDFFNDLSPSVITLDTPDNTFNEKELDIIFYALQRMDEKEIANNLHLSQRAVEKRLNTLYSKLGINTLSALRDYCHHSGHNRYIPKKLLRSGVNFFW</sequence>
<dbReference type="PATRIC" id="fig|1239307.3.peg.2855"/>
<dbReference type="SUPFAM" id="SSF55785">
    <property type="entry name" value="PYP-like sensor domain (PAS domain)"/>
    <property type="match status" value="1"/>
</dbReference>
<dbReference type="Pfam" id="PF08448">
    <property type="entry name" value="PAS_4"/>
    <property type="match status" value="1"/>
</dbReference>
<reference evidence="3 4" key="1">
    <citation type="journal article" date="2014" name="Genome Biol. Evol.">
        <title>Genome degeneration and adaptation in a nascent stage of symbiosis.</title>
        <authorList>
            <person name="Oakeson K.F."/>
            <person name="Gil R."/>
            <person name="Clayton A.L."/>
            <person name="Dunn D.M."/>
            <person name="von Niederhausern A.C."/>
            <person name="Hamil C."/>
            <person name="Aoyagi A."/>
            <person name="Duval B."/>
            <person name="Baca A."/>
            <person name="Silva F.J."/>
            <person name="Vallier A."/>
            <person name="Jackson D.G."/>
            <person name="Latorre A."/>
            <person name="Weiss R.B."/>
            <person name="Heddi A."/>
            <person name="Moya A."/>
            <person name="Dale C."/>
        </authorList>
    </citation>
    <scope>NUCLEOTIDE SEQUENCE [LARGE SCALE GENOMIC DNA]</scope>
    <source>
        <strain evidence="3 4">HS1</strain>
    </source>
</reference>
<dbReference type="GO" id="GO:0003677">
    <property type="term" value="F:DNA binding"/>
    <property type="evidence" value="ECO:0007669"/>
    <property type="project" value="UniProtKB-KW"/>
</dbReference>